<dbReference type="Proteomes" id="UP001147653">
    <property type="component" value="Unassembled WGS sequence"/>
</dbReference>
<dbReference type="Gene3D" id="2.30.110.10">
    <property type="entry name" value="Electron Transport, Fmn-binding Protein, Chain A"/>
    <property type="match status" value="1"/>
</dbReference>
<sequence>MLKTPRTKLRRAPQRGLHDRATLDAILDEALIGHVAFVTPDGHPAVIPTLIARDEDHLLIHGSNASRTVRALRAGAEACIEVTHVDGIVLARSAFHHSMNYRSAILYGTLEPAPDKARALEVFTEKLVPGRWEHVRWPSAKELKATDVLQLAITEGSAKVRTGPPGEEDEDYALDAWAGVIPITTQRGAPIPDPLLREGIDLPDHVRSLTTR</sequence>
<protein>
    <submittedName>
        <fullName evidence="1">Pyridoxamine 5'-phosphate oxidase family protein</fullName>
    </submittedName>
</protein>
<dbReference type="AlphaFoldDB" id="A0A9X3NCB9"/>
<keyword evidence="2" id="KW-1185">Reference proteome</keyword>
<evidence type="ECO:0000313" key="1">
    <source>
        <dbReference type="EMBL" id="MDA0182484.1"/>
    </source>
</evidence>
<comment type="caution">
    <text evidence="1">The sequence shown here is derived from an EMBL/GenBank/DDBJ whole genome shotgun (WGS) entry which is preliminary data.</text>
</comment>
<dbReference type="Pfam" id="PF12900">
    <property type="entry name" value="Pyridox_ox_2"/>
    <property type="match status" value="1"/>
</dbReference>
<dbReference type="SUPFAM" id="SSF50475">
    <property type="entry name" value="FMN-binding split barrel"/>
    <property type="match status" value="1"/>
</dbReference>
<dbReference type="PANTHER" id="PTHR34071:SF2">
    <property type="entry name" value="FLAVIN-NUCLEOTIDE-BINDING PROTEIN"/>
    <property type="match status" value="1"/>
</dbReference>
<dbReference type="EMBL" id="JAPDDP010000036">
    <property type="protein sequence ID" value="MDA0182484.1"/>
    <property type="molecule type" value="Genomic_DNA"/>
</dbReference>
<dbReference type="PANTHER" id="PTHR34071">
    <property type="entry name" value="5-NITROIMIDAZOLE ANTIBIOTICS RESISTANCE PROTEIN, NIMA-FAMILY-RELATED PROTEIN-RELATED"/>
    <property type="match status" value="1"/>
</dbReference>
<organism evidence="1 2">
    <name type="scientific">Solirubrobacter phytolaccae</name>
    <dbReference type="NCBI Taxonomy" id="1404360"/>
    <lineage>
        <taxon>Bacteria</taxon>
        <taxon>Bacillati</taxon>
        <taxon>Actinomycetota</taxon>
        <taxon>Thermoleophilia</taxon>
        <taxon>Solirubrobacterales</taxon>
        <taxon>Solirubrobacteraceae</taxon>
        <taxon>Solirubrobacter</taxon>
    </lineage>
</organism>
<name>A0A9X3NCB9_9ACTN</name>
<dbReference type="RefSeq" id="WP_270026852.1">
    <property type="nucleotide sequence ID" value="NZ_JAPDDP010000036.1"/>
</dbReference>
<proteinExistence type="predicted"/>
<dbReference type="InterPro" id="IPR012349">
    <property type="entry name" value="Split_barrel_FMN-bd"/>
</dbReference>
<evidence type="ECO:0000313" key="2">
    <source>
        <dbReference type="Proteomes" id="UP001147653"/>
    </source>
</evidence>
<dbReference type="InterPro" id="IPR024747">
    <property type="entry name" value="Pyridox_Oxase-rel"/>
</dbReference>
<accession>A0A9X3NCB9</accession>
<gene>
    <name evidence="1" type="ORF">OJ997_19400</name>
</gene>
<reference evidence="1" key="1">
    <citation type="submission" date="2022-10" db="EMBL/GenBank/DDBJ databases">
        <title>The WGS of Solirubrobacter phytolaccae KCTC 29190.</title>
        <authorList>
            <person name="Jiang Z."/>
        </authorList>
    </citation>
    <scope>NUCLEOTIDE SEQUENCE</scope>
    <source>
        <strain evidence="1">KCTC 29190</strain>
    </source>
</reference>